<evidence type="ECO:0000313" key="2">
    <source>
        <dbReference type="Proteomes" id="UP000699042"/>
    </source>
</evidence>
<dbReference type="AlphaFoldDB" id="A0A9P7UFQ5"/>
<name>A0A9P7UFQ5_9PEZI</name>
<protein>
    <submittedName>
        <fullName evidence="1">Uncharacterized protein</fullName>
    </submittedName>
</protein>
<dbReference type="EMBL" id="JAESDN010000002">
    <property type="protein sequence ID" value="KAG7055118.1"/>
    <property type="molecule type" value="Genomic_DNA"/>
</dbReference>
<keyword evidence="2" id="KW-1185">Reference proteome</keyword>
<gene>
    <name evidence="1" type="ORF">JMJ77_007585</name>
</gene>
<accession>A0A9P7UFQ5</accession>
<proteinExistence type="predicted"/>
<evidence type="ECO:0000313" key="1">
    <source>
        <dbReference type="EMBL" id="KAG7055118.1"/>
    </source>
</evidence>
<reference evidence="1" key="1">
    <citation type="submission" date="2021-05" db="EMBL/GenBank/DDBJ databases">
        <title>Comparative genomics of three Colletotrichum scovillei strains and genetic complementation revealed genes involved fungal growth and virulence on chili pepper.</title>
        <authorList>
            <person name="Hsieh D.-K."/>
            <person name="Chuang S.-C."/>
            <person name="Chen C.-Y."/>
            <person name="Chao Y.-T."/>
            <person name="Lu M.-Y.J."/>
            <person name="Lee M.-H."/>
            <person name="Shih M.-C."/>
        </authorList>
    </citation>
    <scope>NUCLEOTIDE SEQUENCE</scope>
    <source>
        <strain evidence="1">Coll-153</strain>
    </source>
</reference>
<feature type="non-terminal residue" evidence="1">
    <location>
        <position position="1"/>
    </location>
</feature>
<dbReference type="Proteomes" id="UP000699042">
    <property type="component" value="Unassembled WGS sequence"/>
</dbReference>
<comment type="caution">
    <text evidence="1">The sequence shown here is derived from an EMBL/GenBank/DDBJ whole genome shotgun (WGS) entry which is preliminary data.</text>
</comment>
<organism evidence="1 2">
    <name type="scientific">Colletotrichum scovillei</name>
    <dbReference type="NCBI Taxonomy" id="1209932"/>
    <lineage>
        <taxon>Eukaryota</taxon>
        <taxon>Fungi</taxon>
        <taxon>Dikarya</taxon>
        <taxon>Ascomycota</taxon>
        <taxon>Pezizomycotina</taxon>
        <taxon>Sordariomycetes</taxon>
        <taxon>Hypocreomycetidae</taxon>
        <taxon>Glomerellales</taxon>
        <taxon>Glomerellaceae</taxon>
        <taxon>Colletotrichum</taxon>
        <taxon>Colletotrichum acutatum species complex</taxon>
    </lineage>
</organism>
<sequence length="100" mass="11328">FSTSRCQDTLRGSVSRLILALYYRPYRRSNLDIVNSKSFRRYTNFAKTGLPLHSNVPSIIRWIACLSSRDPILVSPLPARQGLAWRADRSTTAASSITNR</sequence>